<proteinExistence type="predicted"/>
<keyword evidence="1" id="KW-0732">Signal</keyword>
<dbReference type="EMBL" id="FQYI01000001">
    <property type="protein sequence ID" value="SHI29726.1"/>
    <property type="molecule type" value="Genomic_DNA"/>
</dbReference>
<dbReference type="AlphaFoldDB" id="A0A1M6A026"/>
<dbReference type="RefSeq" id="WP_073177248.1">
    <property type="nucleotide sequence ID" value="NZ_FQYI01000001.1"/>
</dbReference>
<evidence type="ECO:0000256" key="1">
    <source>
        <dbReference type="SAM" id="SignalP"/>
    </source>
</evidence>
<name>A0A1M6A026_9FLAO</name>
<gene>
    <name evidence="2" type="ORF">SAMN05443429_10171</name>
</gene>
<keyword evidence="3" id="KW-1185">Reference proteome</keyword>
<dbReference type="OrthoDB" id="705292at2"/>
<accession>A0A1M6A026</accession>
<evidence type="ECO:0000313" key="3">
    <source>
        <dbReference type="Proteomes" id="UP000184335"/>
    </source>
</evidence>
<evidence type="ECO:0000313" key="2">
    <source>
        <dbReference type="EMBL" id="SHI29726.1"/>
    </source>
</evidence>
<sequence>MKKIILTLILTASAHFSAQVAFGKDEVSSSSVSLEFGNGNRGVIIPYVQNFSQVVSVGNVVPGTIIMDAATGIVSYCKQNNCQNATDWSPLTFNVTNVRLPNGFIDDTTGKVPADIANVQHNKEEHKEAKVIIGENQKDNAEGILVLSDANKAMVLPSMESPHLKIINPAPGMMAYDLKTNQLAIFNGTVWSFWKATN</sequence>
<dbReference type="Proteomes" id="UP000184335">
    <property type="component" value="Unassembled WGS sequence"/>
</dbReference>
<protein>
    <submittedName>
        <fullName evidence="2">Uncharacterized protein</fullName>
    </submittedName>
</protein>
<reference evidence="2 3" key="1">
    <citation type="submission" date="2016-11" db="EMBL/GenBank/DDBJ databases">
        <authorList>
            <person name="Jaros S."/>
            <person name="Januszkiewicz K."/>
            <person name="Wedrychowicz H."/>
        </authorList>
    </citation>
    <scope>NUCLEOTIDE SEQUENCE [LARGE SCALE GENOMIC DNA]</scope>
    <source>
        <strain evidence="2 3">DSM 25479</strain>
    </source>
</reference>
<feature type="signal peptide" evidence="1">
    <location>
        <begin position="1"/>
        <end position="23"/>
    </location>
</feature>
<feature type="chain" id="PRO_5012522518" evidence="1">
    <location>
        <begin position="24"/>
        <end position="198"/>
    </location>
</feature>
<organism evidence="2 3">
    <name type="scientific">Cruoricaptor ignavus</name>
    <dbReference type="NCBI Taxonomy" id="1118202"/>
    <lineage>
        <taxon>Bacteria</taxon>
        <taxon>Pseudomonadati</taxon>
        <taxon>Bacteroidota</taxon>
        <taxon>Flavobacteriia</taxon>
        <taxon>Flavobacteriales</taxon>
        <taxon>Weeksellaceae</taxon>
        <taxon>Cruoricaptor</taxon>
    </lineage>
</organism>